<dbReference type="HOGENOM" id="CLU_3201925_0_0_6"/>
<dbReference type="AlphaFoldDB" id="I1XLW8"/>
<dbReference type="AntiFam" id="ANF00050">
    <property type="entry name" value="Translation of CRISPR YPEST repeat 1"/>
</dbReference>
<dbReference type="STRING" id="754476.Q7A_2597"/>
<protein>
    <submittedName>
        <fullName evidence="1">Uncharacterized protein</fullName>
    </submittedName>
</protein>
<accession>I1XLW8</accession>
<sequence length="45" mass="4815">MTFSGVAGSQVVHCRTGSLEMIVASAVYRFLVHCRTGSLEKISNA</sequence>
<name>I1XLW8_METNJ</name>
<dbReference type="Proteomes" id="UP000009144">
    <property type="component" value="Chromosome"/>
</dbReference>
<proteinExistence type="predicted"/>
<reference evidence="1 2" key="1">
    <citation type="journal article" date="2012" name="J. Bacteriol.">
        <title>Complete genome sequences of Methylophaga sp. strain JAM1 and Methylophaga sp. strain JAM7.</title>
        <authorList>
            <person name="Villeneuve C."/>
            <person name="Martineau C."/>
            <person name="Mauffrey F."/>
            <person name="Villemur R."/>
        </authorList>
    </citation>
    <scope>NUCLEOTIDE SEQUENCE [LARGE SCALE GENOMIC DNA]</scope>
    <source>
        <strain evidence="1 2">JAM1</strain>
    </source>
</reference>
<organism evidence="1 2">
    <name type="scientific">Methylophaga nitratireducenticrescens</name>
    <dbReference type="NCBI Taxonomy" id="754476"/>
    <lineage>
        <taxon>Bacteria</taxon>
        <taxon>Pseudomonadati</taxon>
        <taxon>Pseudomonadota</taxon>
        <taxon>Gammaproteobacteria</taxon>
        <taxon>Thiotrichales</taxon>
        <taxon>Piscirickettsiaceae</taxon>
        <taxon>Methylophaga</taxon>
    </lineage>
</organism>
<evidence type="ECO:0000313" key="2">
    <source>
        <dbReference type="Proteomes" id="UP000009144"/>
    </source>
</evidence>
<keyword evidence="2" id="KW-1185">Reference proteome</keyword>
<reference evidence="1 2" key="2">
    <citation type="journal article" date="2013" name="Int. J. Syst. Evol. Microbiol.">
        <title>Methylophaga nitratireducenticrescens sp. nov. and Methylophaga frappieri sp. nov., isolated from the biofilm of the methanol-fed denitrification system treating the seawater at the Montreal Biodome.</title>
        <authorList>
            <person name="Villeneuve C."/>
            <person name="Martineau C."/>
            <person name="Mauffrey F."/>
            <person name="Villemur R."/>
        </authorList>
    </citation>
    <scope>NUCLEOTIDE SEQUENCE [LARGE SCALE GENOMIC DNA]</scope>
    <source>
        <strain evidence="1 2">JAM1</strain>
    </source>
</reference>
<dbReference type="EMBL" id="CP003390">
    <property type="protein sequence ID" value="AFI85387.1"/>
    <property type="molecule type" value="Genomic_DNA"/>
</dbReference>
<evidence type="ECO:0000313" key="1">
    <source>
        <dbReference type="EMBL" id="AFI85387.1"/>
    </source>
</evidence>
<gene>
    <name evidence="1" type="ordered locus">Q7A_2597</name>
</gene>
<dbReference type="PATRIC" id="fig|754476.3.peg.2547"/>